<proteinExistence type="predicted"/>
<reference evidence="2" key="1">
    <citation type="journal article" date="2014" name="Science">
        <title>Ancient hybridizations among the ancestral genomes of bread wheat.</title>
        <authorList>
            <consortium name="International Wheat Genome Sequencing Consortium,"/>
            <person name="Marcussen T."/>
            <person name="Sandve S.R."/>
            <person name="Heier L."/>
            <person name="Spannagl M."/>
            <person name="Pfeifer M."/>
            <person name="Jakobsen K.S."/>
            <person name="Wulff B.B."/>
            <person name="Steuernagel B."/>
            <person name="Mayer K.F."/>
            <person name="Olsen O.A."/>
        </authorList>
    </citation>
    <scope>NUCLEOTIDE SEQUENCE [LARGE SCALE GENOMIC DNA]</scope>
    <source>
        <strain evidence="2">cv. AL8/78</strain>
    </source>
</reference>
<reference evidence="1" key="4">
    <citation type="submission" date="2019-03" db="UniProtKB">
        <authorList>
            <consortium name="EnsemblPlants"/>
        </authorList>
    </citation>
    <scope>IDENTIFICATION</scope>
</reference>
<reference evidence="1" key="3">
    <citation type="journal article" date="2017" name="Nature">
        <title>Genome sequence of the progenitor of the wheat D genome Aegilops tauschii.</title>
        <authorList>
            <person name="Luo M.C."/>
            <person name="Gu Y.Q."/>
            <person name="Puiu D."/>
            <person name="Wang H."/>
            <person name="Twardziok S.O."/>
            <person name="Deal K.R."/>
            <person name="Huo N."/>
            <person name="Zhu T."/>
            <person name="Wang L."/>
            <person name="Wang Y."/>
            <person name="McGuire P.E."/>
            <person name="Liu S."/>
            <person name="Long H."/>
            <person name="Ramasamy R.K."/>
            <person name="Rodriguez J.C."/>
            <person name="Van S.L."/>
            <person name="Yuan L."/>
            <person name="Wang Z."/>
            <person name="Xia Z."/>
            <person name="Xiao L."/>
            <person name="Anderson O.D."/>
            <person name="Ouyang S."/>
            <person name="Liang Y."/>
            <person name="Zimin A.V."/>
            <person name="Pertea G."/>
            <person name="Qi P."/>
            <person name="Bennetzen J.L."/>
            <person name="Dai X."/>
            <person name="Dawson M.W."/>
            <person name="Muller H.G."/>
            <person name="Kugler K."/>
            <person name="Rivarola-Duarte L."/>
            <person name="Spannagl M."/>
            <person name="Mayer K.F.X."/>
            <person name="Lu F.H."/>
            <person name="Bevan M.W."/>
            <person name="Leroy P."/>
            <person name="Li P."/>
            <person name="You F.M."/>
            <person name="Sun Q."/>
            <person name="Liu Z."/>
            <person name="Lyons E."/>
            <person name="Wicker T."/>
            <person name="Salzberg S.L."/>
            <person name="Devos K.M."/>
            <person name="Dvorak J."/>
        </authorList>
    </citation>
    <scope>NUCLEOTIDE SEQUENCE [LARGE SCALE GENOMIC DNA]</scope>
    <source>
        <strain evidence="1">cv. AL8/78</strain>
    </source>
</reference>
<reference evidence="1" key="5">
    <citation type="journal article" date="2021" name="G3 (Bethesda)">
        <title>Aegilops tauschii genome assembly Aet v5.0 features greater sequence contiguity and improved annotation.</title>
        <authorList>
            <person name="Wang L."/>
            <person name="Zhu T."/>
            <person name="Rodriguez J.C."/>
            <person name="Deal K.R."/>
            <person name="Dubcovsky J."/>
            <person name="McGuire P.E."/>
            <person name="Lux T."/>
            <person name="Spannagl M."/>
            <person name="Mayer K.F.X."/>
            <person name="Baldrich P."/>
            <person name="Meyers B.C."/>
            <person name="Huo N."/>
            <person name="Gu Y.Q."/>
            <person name="Zhou H."/>
            <person name="Devos K.M."/>
            <person name="Bennetzen J.L."/>
            <person name="Unver T."/>
            <person name="Budak H."/>
            <person name="Gulick P.J."/>
            <person name="Galiba G."/>
            <person name="Kalapos B."/>
            <person name="Nelson D.R."/>
            <person name="Li P."/>
            <person name="You F.M."/>
            <person name="Luo M.C."/>
            <person name="Dvorak J."/>
        </authorList>
    </citation>
    <scope>NUCLEOTIDE SEQUENCE [LARGE SCALE GENOMIC DNA]</scope>
    <source>
        <strain evidence="1">cv. AL8/78</strain>
    </source>
</reference>
<sequence>MTAIYLYISVVVCFRCTPSLLAMSTQVFGPMTFFVLEDMRLVFVLHRT</sequence>
<dbReference type="Gramene" id="AET4Gv20105900.4">
    <property type="protein sequence ID" value="AET4Gv20105900.4"/>
    <property type="gene ID" value="AET4Gv20105900"/>
</dbReference>
<evidence type="ECO:0000313" key="2">
    <source>
        <dbReference type="Proteomes" id="UP000015105"/>
    </source>
</evidence>
<dbReference type="Gramene" id="AET4Gv20105900.1">
    <property type="protein sequence ID" value="AET4Gv20105900.1"/>
    <property type="gene ID" value="AET4Gv20105900"/>
</dbReference>
<dbReference type="EnsemblPlants" id="AET4Gv20105900.1">
    <property type="protein sequence ID" value="AET4Gv20105900.1"/>
    <property type="gene ID" value="AET4Gv20105900"/>
</dbReference>
<keyword evidence="2" id="KW-1185">Reference proteome</keyword>
<accession>A0A453H846</accession>
<protein>
    <submittedName>
        <fullName evidence="1">Uncharacterized protein</fullName>
    </submittedName>
</protein>
<name>A0A453H846_AEGTS</name>
<dbReference type="AlphaFoldDB" id="A0A453H846"/>
<dbReference type="EnsemblPlants" id="AET4Gv20105900.4">
    <property type="protein sequence ID" value="AET4Gv20105900.4"/>
    <property type="gene ID" value="AET4Gv20105900"/>
</dbReference>
<organism evidence="1 2">
    <name type="scientific">Aegilops tauschii subsp. strangulata</name>
    <name type="common">Goatgrass</name>
    <dbReference type="NCBI Taxonomy" id="200361"/>
    <lineage>
        <taxon>Eukaryota</taxon>
        <taxon>Viridiplantae</taxon>
        <taxon>Streptophyta</taxon>
        <taxon>Embryophyta</taxon>
        <taxon>Tracheophyta</taxon>
        <taxon>Spermatophyta</taxon>
        <taxon>Magnoliopsida</taxon>
        <taxon>Liliopsida</taxon>
        <taxon>Poales</taxon>
        <taxon>Poaceae</taxon>
        <taxon>BOP clade</taxon>
        <taxon>Pooideae</taxon>
        <taxon>Triticodae</taxon>
        <taxon>Triticeae</taxon>
        <taxon>Triticinae</taxon>
        <taxon>Aegilops</taxon>
    </lineage>
</organism>
<dbReference type="Proteomes" id="UP000015105">
    <property type="component" value="Chromosome 4D"/>
</dbReference>
<reference evidence="2" key="2">
    <citation type="journal article" date="2017" name="Nat. Plants">
        <title>The Aegilops tauschii genome reveals multiple impacts of transposons.</title>
        <authorList>
            <person name="Zhao G."/>
            <person name="Zou C."/>
            <person name="Li K."/>
            <person name="Wang K."/>
            <person name="Li T."/>
            <person name="Gao L."/>
            <person name="Zhang X."/>
            <person name="Wang H."/>
            <person name="Yang Z."/>
            <person name="Liu X."/>
            <person name="Jiang W."/>
            <person name="Mao L."/>
            <person name="Kong X."/>
            <person name="Jiao Y."/>
            <person name="Jia J."/>
        </authorList>
    </citation>
    <scope>NUCLEOTIDE SEQUENCE [LARGE SCALE GENOMIC DNA]</scope>
    <source>
        <strain evidence="2">cv. AL8/78</strain>
    </source>
</reference>
<evidence type="ECO:0000313" key="1">
    <source>
        <dbReference type="EnsemblPlants" id="AET4Gv20105900.4"/>
    </source>
</evidence>